<feature type="transmembrane region" description="Helical" evidence="1">
    <location>
        <begin position="12"/>
        <end position="37"/>
    </location>
</feature>
<feature type="transmembrane region" description="Helical" evidence="1">
    <location>
        <begin position="200"/>
        <end position="221"/>
    </location>
</feature>
<keyword evidence="1" id="KW-0472">Membrane</keyword>
<evidence type="ECO:0000256" key="1">
    <source>
        <dbReference type="SAM" id="Phobius"/>
    </source>
</evidence>
<keyword evidence="1" id="KW-0812">Transmembrane</keyword>
<dbReference type="AlphaFoldDB" id="A0A1X7GE61"/>
<organism evidence="2 3">
    <name type="scientific">Allosphingosinicella indica</name>
    <dbReference type="NCBI Taxonomy" id="941907"/>
    <lineage>
        <taxon>Bacteria</taxon>
        <taxon>Pseudomonadati</taxon>
        <taxon>Pseudomonadota</taxon>
        <taxon>Alphaproteobacteria</taxon>
        <taxon>Sphingomonadales</taxon>
        <taxon>Sphingomonadaceae</taxon>
        <taxon>Allosphingosinicella</taxon>
    </lineage>
</organism>
<keyword evidence="3" id="KW-1185">Reference proteome</keyword>
<proteinExistence type="predicted"/>
<keyword evidence="1" id="KW-1133">Transmembrane helix</keyword>
<evidence type="ECO:0000313" key="2">
    <source>
        <dbReference type="EMBL" id="SMF68427.1"/>
    </source>
</evidence>
<reference evidence="3" key="1">
    <citation type="submission" date="2017-04" db="EMBL/GenBank/DDBJ databases">
        <authorList>
            <person name="Varghese N."/>
            <person name="Submissions S."/>
        </authorList>
    </citation>
    <scope>NUCLEOTIDE SEQUENCE [LARGE SCALE GENOMIC DNA]</scope>
    <source>
        <strain evidence="3">Dd16</strain>
    </source>
</reference>
<accession>A0A1X7GE61</accession>
<feature type="transmembrane region" description="Helical" evidence="1">
    <location>
        <begin position="340"/>
        <end position="360"/>
    </location>
</feature>
<protein>
    <submittedName>
        <fullName evidence="2">Uncharacterized iron-regulated membrane protein</fullName>
    </submittedName>
</protein>
<dbReference type="Proteomes" id="UP000192934">
    <property type="component" value="Chromosome I"/>
</dbReference>
<evidence type="ECO:0000313" key="3">
    <source>
        <dbReference type="Proteomes" id="UP000192934"/>
    </source>
</evidence>
<dbReference type="Pfam" id="PF03929">
    <property type="entry name" value="PepSY_TM"/>
    <property type="match status" value="1"/>
</dbReference>
<dbReference type="STRING" id="941907.SAMN06295910_1625"/>
<name>A0A1X7GE61_9SPHN</name>
<dbReference type="RefSeq" id="WP_157123752.1">
    <property type="nucleotide sequence ID" value="NZ_LT840185.1"/>
</dbReference>
<dbReference type="EMBL" id="LT840185">
    <property type="protein sequence ID" value="SMF68427.1"/>
    <property type="molecule type" value="Genomic_DNA"/>
</dbReference>
<dbReference type="PANTHER" id="PTHR34219">
    <property type="entry name" value="IRON-REGULATED INNER MEMBRANE PROTEIN-RELATED"/>
    <property type="match status" value="1"/>
</dbReference>
<dbReference type="OrthoDB" id="7626573at2"/>
<sequence length="382" mass="40732">MRRARSFVRAVHLWLGLVVGALFALLGLTGAALVFYIEIDGALHPAASAPVPGAGPGWSSPVWDHALKTARSRWPDPHGSWSFEATGQGGPIPARYYPPADHAGHSHHDLRETVWFSADGGRVLRAEPWGEYAMSWLYELHANLKADALGRQIAGWSGFAVILLLASGIVAWWPRGGWRKALAFKRRAVPLRRLHDVHKLAGLSSAIPLALLAMTGALLAMPGVRAVLLAPAAVPDPRSHRASGTQVPVAAALAAAHRALPEARLSFIDVLGAGDGVFRMRVQVPGDPHRRFPGSFVFVDQYSARVLAIHDIRTAGGGTMVSAWVRGLHDGSAGGTVGRILAIVAGLAPAALLLTGLLHWRRRRAARARPATITDNATGRLS</sequence>
<feature type="transmembrane region" description="Helical" evidence="1">
    <location>
        <begin position="153"/>
        <end position="173"/>
    </location>
</feature>
<dbReference type="PANTHER" id="PTHR34219:SF3">
    <property type="entry name" value="BLL7967 PROTEIN"/>
    <property type="match status" value="1"/>
</dbReference>
<gene>
    <name evidence="2" type="ORF">SAMN06295910_1625</name>
</gene>
<dbReference type="InterPro" id="IPR005625">
    <property type="entry name" value="PepSY-ass_TM"/>
</dbReference>